<protein>
    <submittedName>
        <fullName evidence="3">Thioesterase family protein</fullName>
    </submittedName>
</protein>
<dbReference type="Pfam" id="PF20789">
    <property type="entry name" value="4HBT_3C"/>
    <property type="match status" value="1"/>
</dbReference>
<dbReference type="InterPro" id="IPR029069">
    <property type="entry name" value="HotDog_dom_sf"/>
</dbReference>
<dbReference type="InterPro" id="IPR049449">
    <property type="entry name" value="TesB_ACOT8-like_N"/>
</dbReference>
<evidence type="ECO:0000313" key="4">
    <source>
        <dbReference type="Proteomes" id="UP000732399"/>
    </source>
</evidence>
<comment type="caution">
    <text evidence="3">The sequence shown here is derived from an EMBL/GenBank/DDBJ whole genome shotgun (WGS) entry which is preliminary data.</text>
</comment>
<evidence type="ECO:0000259" key="1">
    <source>
        <dbReference type="Pfam" id="PF13622"/>
    </source>
</evidence>
<dbReference type="Pfam" id="PF13622">
    <property type="entry name" value="4HBT_3"/>
    <property type="match status" value="1"/>
</dbReference>
<dbReference type="InterPro" id="IPR049450">
    <property type="entry name" value="ACOT8-like_C"/>
</dbReference>
<evidence type="ECO:0000259" key="2">
    <source>
        <dbReference type="Pfam" id="PF20789"/>
    </source>
</evidence>
<proteinExistence type="predicted"/>
<dbReference type="SUPFAM" id="SSF54637">
    <property type="entry name" value="Thioesterase/thiol ester dehydrase-isomerase"/>
    <property type="match status" value="2"/>
</dbReference>
<reference evidence="3 4" key="1">
    <citation type="submission" date="2020-03" db="EMBL/GenBank/DDBJ databases">
        <authorList>
            <person name="Wang L."/>
            <person name="He N."/>
            <person name="Li Y."/>
            <person name="Fang Y."/>
            <person name="Zhang F."/>
        </authorList>
    </citation>
    <scope>NUCLEOTIDE SEQUENCE [LARGE SCALE GENOMIC DNA]</scope>
    <source>
        <strain evidence="3 4">36D10-4-7</strain>
    </source>
</reference>
<dbReference type="Proteomes" id="UP000732399">
    <property type="component" value="Unassembled WGS sequence"/>
</dbReference>
<accession>A0ABX1CN91</accession>
<gene>
    <name evidence="3" type="ORF">HBH26_08765</name>
</gene>
<organism evidence="3 4">
    <name type="scientific">Sphingomonas corticis</name>
    <dbReference type="NCBI Taxonomy" id="2722791"/>
    <lineage>
        <taxon>Bacteria</taxon>
        <taxon>Pseudomonadati</taxon>
        <taxon>Pseudomonadota</taxon>
        <taxon>Alphaproteobacteria</taxon>
        <taxon>Sphingomonadales</taxon>
        <taxon>Sphingomonadaceae</taxon>
        <taxon>Sphingomonas</taxon>
    </lineage>
</organism>
<name>A0ABX1CN91_9SPHN</name>
<sequence length="262" mass="28155">MTDDAIFTREGAAYRATAFAAGPWHPRLQHGGAPSALAVHAAEAVPTLAPMRVARVTVELLRPVPVGPIHVEAEVLRQGRKIQLVQVRLLHEGSEVTRATVLRVRTVDQPLPGGVAMPPVASAPEEVAPDAGFRGLTRDAVNFGANFDVRRLRGGFGELGPGQAWFRQHRATVAGADTSPAMRAMAVADFSNGIAPVLPFAEWTFLNADLTVSFARLPEGEWIFSDAETWAGADGQGVAMTRLADRHGYFGRAVQSLLLERR</sequence>
<evidence type="ECO:0000313" key="3">
    <source>
        <dbReference type="EMBL" id="NJR78676.1"/>
    </source>
</evidence>
<dbReference type="EMBL" id="JAAVJH010000004">
    <property type="protein sequence ID" value="NJR78676.1"/>
    <property type="molecule type" value="Genomic_DNA"/>
</dbReference>
<feature type="domain" description="Acyl-CoA thioesterase-like C-terminal" evidence="2">
    <location>
        <begin position="124"/>
        <end position="258"/>
    </location>
</feature>
<dbReference type="Gene3D" id="2.40.160.210">
    <property type="entry name" value="Acyl-CoA thioesterase, double hotdog domain"/>
    <property type="match status" value="1"/>
</dbReference>
<feature type="domain" description="Acyl-CoA thioesterase-like N-terminal HotDog" evidence="1">
    <location>
        <begin position="21"/>
        <end position="103"/>
    </location>
</feature>
<dbReference type="InterPro" id="IPR042171">
    <property type="entry name" value="Acyl-CoA_hotdog"/>
</dbReference>
<keyword evidence="4" id="KW-1185">Reference proteome</keyword>
<dbReference type="RefSeq" id="WP_168134203.1">
    <property type="nucleotide sequence ID" value="NZ_JAAVJH010000004.1"/>
</dbReference>